<organism evidence="1 2">
    <name type="scientific">Trichinella pseudospiralis</name>
    <name type="common">Parasitic roundworm</name>
    <dbReference type="NCBI Taxonomy" id="6337"/>
    <lineage>
        <taxon>Eukaryota</taxon>
        <taxon>Metazoa</taxon>
        <taxon>Ecdysozoa</taxon>
        <taxon>Nematoda</taxon>
        <taxon>Enoplea</taxon>
        <taxon>Dorylaimia</taxon>
        <taxon>Trichinellida</taxon>
        <taxon>Trichinellidae</taxon>
        <taxon>Trichinella</taxon>
    </lineage>
</organism>
<accession>A0A0V0XY20</accession>
<evidence type="ECO:0000313" key="1">
    <source>
        <dbReference type="EMBL" id="KRX92899.1"/>
    </source>
</evidence>
<dbReference type="Proteomes" id="UP000054815">
    <property type="component" value="Unassembled WGS sequence"/>
</dbReference>
<dbReference type="AlphaFoldDB" id="A0A0V0XY20"/>
<gene>
    <name evidence="1" type="ORF">T4E_7834</name>
</gene>
<dbReference type="EMBL" id="JYDU01000100">
    <property type="protein sequence ID" value="KRX92899.1"/>
    <property type="molecule type" value="Genomic_DNA"/>
</dbReference>
<reference evidence="1 2" key="1">
    <citation type="submission" date="2015-01" db="EMBL/GenBank/DDBJ databases">
        <title>Evolution of Trichinella species and genotypes.</title>
        <authorList>
            <person name="Korhonen P.K."/>
            <person name="Edoardo P."/>
            <person name="Giuseppe L.R."/>
            <person name="Gasser R.B."/>
        </authorList>
    </citation>
    <scope>NUCLEOTIDE SEQUENCE [LARGE SCALE GENOMIC DNA]</scope>
    <source>
        <strain evidence="1">ISS141</strain>
    </source>
</reference>
<comment type="caution">
    <text evidence="1">The sequence shown here is derived from an EMBL/GenBank/DDBJ whole genome shotgun (WGS) entry which is preliminary data.</text>
</comment>
<proteinExistence type="predicted"/>
<protein>
    <submittedName>
        <fullName evidence="1">Uncharacterized protein</fullName>
    </submittedName>
</protein>
<sequence length="80" mass="9077">MMEKKQDEAKFLAAESVTKLLNKNIRIKSASNLVYLKCLQEQLSNGEINFLFLVQAFPKIKQNFNYSCRIEDASACQAAS</sequence>
<evidence type="ECO:0000313" key="2">
    <source>
        <dbReference type="Proteomes" id="UP000054815"/>
    </source>
</evidence>
<name>A0A0V0XY20_TRIPS</name>